<dbReference type="GO" id="GO:0034456">
    <property type="term" value="C:UTP-C complex"/>
    <property type="evidence" value="ECO:0007669"/>
    <property type="project" value="TreeGrafter"/>
</dbReference>
<dbReference type="GO" id="GO:0006364">
    <property type="term" value="P:rRNA processing"/>
    <property type="evidence" value="ECO:0007669"/>
    <property type="project" value="TreeGrafter"/>
</dbReference>
<name>A0A4U0UE61_9PEZI</name>
<dbReference type="PANTHER" id="PTHR13191:SF0">
    <property type="entry name" value="RIBOSOMAL RNA-PROCESSING PROTEIN 7 HOMOLOG A-RELATED"/>
    <property type="match status" value="1"/>
</dbReference>
<evidence type="ECO:0000256" key="2">
    <source>
        <dbReference type="SAM" id="MobiDB-lite"/>
    </source>
</evidence>
<evidence type="ECO:0000256" key="1">
    <source>
        <dbReference type="ARBA" id="ARBA00006110"/>
    </source>
</evidence>
<gene>
    <name evidence="5" type="ORF">B0A50_00675</name>
</gene>
<dbReference type="InterPro" id="IPR040447">
    <property type="entry name" value="RRM_Rrp7"/>
</dbReference>
<comment type="similarity">
    <text evidence="1">Belongs to the RRP7 family.</text>
</comment>
<sequence>MVPMPSKHHAVANAVNEFTVLPLALPPTSSFPKKATHYLYLRPNAPKLPTADTPREVFLVNVPVDSTETHIRALFAGQLGGSRIDRVDFEGARAGKGITAPVTSVKKGRKRKRTDAEGNVSTAEEVGKLPETWDRELHRSGGTAIVTFVDKASSDLAMKEARKAAKAGQEIQWSLVIEAQAKLLGSARYTAHHSLAYPDSAVLQQSVDDFMTAFSAQESARSRALTKQRSVPDSDGFVTVTRGGRAGPAREEEAREKGEELKKREKQRVGEDFYRFQTREKRKAEQMDLVKGFEEDRRRLEEMRKRRGKVRPE</sequence>
<dbReference type="Proteomes" id="UP000308549">
    <property type="component" value="Unassembled WGS sequence"/>
</dbReference>
<dbReference type="GO" id="GO:0000028">
    <property type="term" value="P:ribosomal small subunit assembly"/>
    <property type="evidence" value="ECO:0007669"/>
    <property type="project" value="TreeGrafter"/>
</dbReference>
<feature type="domain" description="Ribosomal RNA-processing protein 7 C-terminal" evidence="3">
    <location>
        <begin position="196"/>
        <end position="312"/>
    </location>
</feature>
<evidence type="ECO:0008006" key="7">
    <source>
        <dbReference type="Google" id="ProtNLM"/>
    </source>
</evidence>
<evidence type="ECO:0000313" key="5">
    <source>
        <dbReference type="EMBL" id="TKA33122.1"/>
    </source>
</evidence>
<dbReference type="Gene3D" id="6.10.250.1770">
    <property type="match status" value="1"/>
</dbReference>
<accession>A0A4U0UE61</accession>
<comment type="caution">
    <text evidence="5">The sequence shown here is derived from an EMBL/GenBank/DDBJ whole genome shotgun (WGS) entry which is preliminary data.</text>
</comment>
<dbReference type="AlphaFoldDB" id="A0A4U0UE61"/>
<dbReference type="InterPro" id="IPR024326">
    <property type="entry name" value="RRP7_C"/>
</dbReference>
<dbReference type="CDD" id="cd12293">
    <property type="entry name" value="dRRM_Rrp7p"/>
    <property type="match status" value="1"/>
</dbReference>
<dbReference type="GO" id="GO:0032545">
    <property type="term" value="C:CURI complex"/>
    <property type="evidence" value="ECO:0007669"/>
    <property type="project" value="TreeGrafter"/>
</dbReference>
<feature type="region of interest" description="Disordered" evidence="2">
    <location>
        <begin position="227"/>
        <end position="266"/>
    </location>
</feature>
<reference evidence="5 6" key="1">
    <citation type="submission" date="2017-03" db="EMBL/GenBank/DDBJ databases">
        <title>Genomes of endolithic fungi from Antarctica.</title>
        <authorList>
            <person name="Coleine C."/>
            <person name="Masonjones S."/>
            <person name="Stajich J.E."/>
        </authorList>
    </citation>
    <scope>NUCLEOTIDE SEQUENCE [LARGE SCALE GENOMIC DNA]</scope>
    <source>
        <strain evidence="5 6">CCFEE 6315</strain>
    </source>
</reference>
<evidence type="ECO:0000259" key="3">
    <source>
        <dbReference type="Pfam" id="PF12923"/>
    </source>
</evidence>
<feature type="domain" description="Rrp7 RRM-like N-terminal" evidence="4">
    <location>
        <begin position="17"/>
        <end position="192"/>
    </location>
</feature>
<dbReference type="PANTHER" id="PTHR13191">
    <property type="entry name" value="RIBOSOMAL RNA PROCESSING PROTEIN 7-RELATED"/>
    <property type="match status" value="1"/>
</dbReference>
<feature type="compositionally biased region" description="Basic and acidic residues" evidence="2">
    <location>
        <begin position="248"/>
        <end position="266"/>
    </location>
</feature>
<dbReference type="OrthoDB" id="5390at2759"/>
<evidence type="ECO:0000259" key="4">
    <source>
        <dbReference type="Pfam" id="PF17799"/>
    </source>
</evidence>
<dbReference type="CDD" id="cd12950">
    <property type="entry name" value="RRP7_Rrp7p"/>
    <property type="match status" value="1"/>
</dbReference>
<keyword evidence="6" id="KW-1185">Reference proteome</keyword>
<dbReference type="EMBL" id="NAJL01000003">
    <property type="protein sequence ID" value="TKA33122.1"/>
    <property type="molecule type" value="Genomic_DNA"/>
</dbReference>
<organism evidence="5 6">
    <name type="scientific">Salinomyces thailandicus</name>
    <dbReference type="NCBI Taxonomy" id="706561"/>
    <lineage>
        <taxon>Eukaryota</taxon>
        <taxon>Fungi</taxon>
        <taxon>Dikarya</taxon>
        <taxon>Ascomycota</taxon>
        <taxon>Pezizomycotina</taxon>
        <taxon>Dothideomycetes</taxon>
        <taxon>Dothideomycetidae</taxon>
        <taxon>Mycosphaerellales</taxon>
        <taxon>Teratosphaeriaceae</taxon>
        <taxon>Salinomyces</taxon>
    </lineage>
</organism>
<dbReference type="InterPro" id="IPR040446">
    <property type="entry name" value="RRP7"/>
</dbReference>
<protein>
    <recommendedName>
        <fullName evidence="7">Ribosomal RNA-processing protein 7</fullName>
    </recommendedName>
</protein>
<dbReference type="Pfam" id="PF17799">
    <property type="entry name" value="RRM_Rrp7"/>
    <property type="match status" value="1"/>
</dbReference>
<dbReference type="Pfam" id="PF12923">
    <property type="entry name" value="RRP7"/>
    <property type="match status" value="1"/>
</dbReference>
<proteinExistence type="inferred from homology"/>
<evidence type="ECO:0000313" key="6">
    <source>
        <dbReference type="Proteomes" id="UP000308549"/>
    </source>
</evidence>